<evidence type="ECO:0000259" key="3">
    <source>
        <dbReference type="Pfam" id="PF25954"/>
    </source>
</evidence>
<accession>A3XIX9</accession>
<gene>
    <name evidence="6" type="ORF">MED217_05692</name>
</gene>
<feature type="domain" description="YknX-like C-terminal permuted SH3-like" evidence="5">
    <location>
        <begin position="292"/>
        <end position="358"/>
    </location>
</feature>
<dbReference type="Gene3D" id="2.40.50.100">
    <property type="match status" value="1"/>
</dbReference>
<name>A3XIX9_LEEBM</name>
<dbReference type="PANTHER" id="PTHR30469:SF37">
    <property type="entry name" value="RAGD PROTEIN"/>
    <property type="match status" value="1"/>
</dbReference>
<dbReference type="Gene3D" id="2.40.420.20">
    <property type="match status" value="1"/>
</dbReference>
<dbReference type="HOGENOM" id="CLU_018816_1_4_10"/>
<evidence type="ECO:0000259" key="4">
    <source>
        <dbReference type="Pfam" id="PF25973"/>
    </source>
</evidence>
<feature type="chain" id="PRO_5002662880" evidence="2">
    <location>
        <begin position="24"/>
        <end position="368"/>
    </location>
</feature>
<proteinExistence type="inferred from homology"/>
<dbReference type="Pfam" id="PF25989">
    <property type="entry name" value="YknX_C"/>
    <property type="match status" value="1"/>
</dbReference>
<dbReference type="Pfam" id="PF25954">
    <property type="entry name" value="Beta-barrel_RND_2"/>
    <property type="match status" value="1"/>
</dbReference>
<dbReference type="STRING" id="398720.MED217_05692"/>
<dbReference type="InterPro" id="IPR058637">
    <property type="entry name" value="YknX-like_C"/>
</dbReference>
<keyword evidence="2" id="KW-0732">Signal</keyword>
<comment type="similarity">
    <text evidence="1">Belongs to the membrane fusion protein (MFP) (TC 8.A.1) family.</text>
</comment>
<dbReference type="InterPro" id="IPR006143">
    <property type="entry name" value="RND_pump_MFP"/>
</dbReference>
<dbReference type="InterPro" id="IPR058647">
    <property type="entry name" value="BSH_CzcB-like"/>
</dbReference>
<dbReference type="PANTHER" id="PTHR30469">
    <property type="entry name" value="MULTIDRUG RESISTANCE PROTEIN MDTA"/>
    <property type="match status" value="1"/>
</dbReference>
<dbReference type="Gene3D" id="1.10.287.470">
    <property type="entry name" value="Helix hairpin bin"/>
    <property type="match status" value="1"/>
</dbReference>
<dbReference type="Pfam" id="PF25973">
    <property type="entry name" value="BSH_CzcB"/>
    <property type="match status" value="1"/>
</dbReference>
<evidence type="ECO:0000313" key="7">
    <source>
        <dbReference type="Proteomes" id="UP000001601"/>
    </source>
</evidence>
<organism evidence="6 7">
    <name type="scientific">Leeuwenhoekiella blandensis (strain CECT 7118 / CCUG 51940 / KCTC 22103 / MED217)</name>
    <name type="common">Flavobacterium sp. (strain MED217)</name>
    <dbReference type="NCBI Taxonomy" id="398720"/>
    <lineage>
        <taxon>Bacteria</taxon>
        <taxon>Pseudomonadati</taxon>
        <taxon>Bacteroidota</taxon>
        <taxon>Flavobacteriia</taxon>
        <taxon>Flavobacteriales</taxon>
        <taxon>Flavobacteriaceae</taxon>
        <taxon>Leeuwenhoekiella</taxon>
    </lineage>
</organism>
<evidence type="ECO:0000259" key="5">
    <source>
        <dbReference type="Pfam" id="PF25989"/>
    </source>
</evidence>
<dbReference type="GO" id="GO:0015562">
    <property type="term" value="F:efflux transmembrane transporter activity"/>
    <property type="evidence" value="ECO:0007669"/>
    <property type="project" value="TreeGrafter"/>
</dbReference>
<evidence type="ECO:0000256" key="1">
    <source>
        <dbReference type="ARBA" id="ARBA00009477"/>
    </source>
</evidence>
<dbReference type="Gene3D" id="2.40.30.170">
    <property type="match status" value="1"/>
</dbReference>
<dbReference type="AlphaFoldDB" id="A3XIX9"/>
<dbReference type="eggNOG" id="COG0845">
    <property type="taxonomic scope" value="Bacteria"/>
</dbReference>
<reference evidence="6 7" key="1">
    <citation type="journal article" date="2007" name="Nature">
        <title>Light stimulates growth of proteorhodopsin-containing marine Flavobacteria.</title>
        <authorList>
            <person name="Gomez-Consarnau L."/>
            <person name="Gonzalez J.M."/>
            <person name="Coll-Llado M."/>
            <person name="Gourdon P."/>
            <person name="Pascher T."/>
            <person name="Neutze R."/>
            <person name="Pedros-Alio C."/>
            <person name="Pinhassi J."/>
        </authorList>
    </citation>
    <scope>NUCLEOTIDE SEQUENCE [LARGE SCALE GENOMIC DNA]</scope>
    <source>
        <strain evidence="6 7">MED217</strain>
    </source>
</reference>
<keyword evidence="7" id="KW-1185">Reference proteome</keyword>
<dbReference type="InterPro" id="IPR058792">
    <property type="entry name" value="Beta-barrel_RND_2"/>
</dbReference>
<feature type="domain" description="CusB-like beta-barrel" evidence="3">
    <location>
        <begin position="212"/>
        <end position="284"/>
    </location>
</feature>
<dbReference type="SUPFAM" id="SSF111369">
    <property type="entry name" value="HlyD-like secretion proteins"/>
    <property type="match status" value="1"/>
</dbReference>
<feature type="domain" description="CzcB-like barrel-sandwich hybrid" evidence="4">
    <location>
        <begin position="65"/>
        <end position="198"/>
    </location>
</feature>
<comment type="caution">
    <text evidence="6">The sequence shown here is derived from an EMBL/GenBank/DDBJ whole genome shotgun (WGS) entry which is preliminary data.</text>
</comment>
<dbReference type="PROSITE" id="PS51257">
    <property type="entry name" value="PROKAR_LIPOPROTEIN"/>
    <property type="match status" value="1"/>
</dbReference>
<evidence type="ECO:0000256" key="2">
    <source>
        <dbReference type="SAM" id="SignalP"/>
    </source>
</evidence>
<dbReference type="GO" id="GO:1990281">
    <property type="term" value="C:efflux pump complex"/>
    <property type="evidence" value="ECO:0007669"/>
    <property type="project" value="TreeGrafter"/>
</dbReference>
<dbReference type="NCBIfam" id="TIGR01730">
    <property type="entry name" value="RND_mfp"/>
    <property type="match status" value="1"/>
</dbReference>
<dbReference type="Proteomes" id="UP000001601">
    <property type="component" value="Unassembled WGS sequence"/>
</dbReference>
<evidence type="ECO:0000313" key="6">
    <source>
        <dbReference type="EMBL" id="EAQ50500.1"/>
    </source>
</evidence>
<dbReference type="OrthoDB" id="9806939at2"/>
<sequence length="368" mass="40002">MKFYIKSISFSLLTLLLMACGNAENKAKKEDKPLKPTYQVTNVKSDTLKYKLSLPGELKPYEEVTLYAKIEGFVEKLNVDRGDLVKKGEILLNIEAPEIQQKLLAARAKQREIAEKLSFSAQNYQRMNRASEVEGAISSIELEQTKTRFMGDSAALSAVKAEVAAAAQLAGYRNIKAPFDGVVTSRFVSPGALVGSGKEPLLKLAREDKLRLVVAIPSKHADALSANTKASFTVNGAPGKKFPVSFSRSSRALDPELRSLMVEFDYDNSANILSAGAYAQVHLQLRRNQPTLKVPASSIITTPTQTLIAKVKSGKIQMIPITTGISKDGMIEIFGNLDSGDQVVLKGNSTLKNGMAIEAVNAKKQLNN</sequence>
<dbReference type="EMBL" id="AANC01000002">
    <property type="protein sequence ID" value="EAQ50500.1"/>
    <property type="molecule type" value="Genomic_DNA"/>
</dbReference>
<feature type="signal peptide" evidence="2">
    <location>
        <begin position="1"/>
        <end position="23"/>
    </location>
</feature>
<dbReference type="RefSeq" id="WP_009779524.1">
    <property type="nucleotide sequence ID" value="NZ_CH672395.1"/>
</dbReference>
<protein>
    <submittedName>
        <fullName evidence="6">Putative membrane protein</fullName>
    </submittedName>
</protein>